<keyword evidence="2" id="KW-1003">Cell membrane</keyword>
<dbReference type="GO" id="GO:0071555">
    <property type="term" value="P:cell wall organization"/>
    <property type="evidence" value="ECO:0007669"/>
    <property type="project" value="TreeGrafter"/>
</dbReference>
<reference evidence="9 10" key="1">
    <citation type="submission" date="2017-04" db="EMBL/GenBank/DDBJ databases">
        <authorList>
            <person name="Afonso C.L."/>
            <person name="Miller P.J."/>
            <person name="Scott M.A."/>
            <person name="Spackman E."/>
            <person name="Goraichik I."/>
            <person name="Dimitrov K.M."/>
            <person name="Suarez D.L."/>
            <person name="Swayne D.E."/>
        </authorList>
    </citation>
    <scope>NUCLEOTIDE SEQUENCE [LARGE SCALE GENOMIC DNA]</scope>
    <source>
        <strain evidence="9 10">DSM 13146</strain>
    </source>
</reference>
<evidence type="ECO:0000313" key="10">
    <source>
        <dbReference type="Proteomes" id="UP000192783"/>
    </source>
</evidence>
<organism evidence="9 10">
    <name type="scientific">Desulfacinum hydrothermale DSM 13146</name>
    <dbReference type="NCBI Taxonomy" id="1121390"/>
    <lineage>
        <taxon>Bacteria</taxon>
        <taxon>Pseudomonadati</taxon>
        <taxon>Thermodesulfobacteriota</taxon>
        <taxon>Syntrophobacteria</taxon>
        <taxon>Syntrophobacterales</taxon>
        <taxon>Syntrophobacteraceae</taxon>
        <taxon>Desulfacinum</taxon>
    </lineage>
</organism>
<dbReference type="Pfam" id="PF00953">
    <property type="entry name" value="Glycos_transf_4"/>
    <property type="match status" value="1"/>
</dbReference>
<feature type="transmembrane region" description="Helical" evidence="8">
    <location>
        <begin position="182"/>
        <end position="199"/>
    </location>
</feature>
<keyword evidence="6 8" id="KW-0472">Membrane</keyword>
<feature type="transmembrane region" description="Helical" evidence="8">
    <location>
        <begin position="419"/>
        <end position="440"/>
    </location>
</feature>
<feature type="transmembrane region" description="Helical" evidence="8">
    <location>
        <begin position="98"/>
        <end position="116"/>
    </location>
</feature>
<feature type="transmembrane region" description="Helical" evidence="8">
    <location>
        <begin position="122"/>
        <end position="146"/>
    </location>
</feature>
<dbReference type="STRING" id="1121390.SAMN02746041_02734"/>
<feature type="transmembrane region" description="Helical" evidence="8">
    <location>
        <begin position="6"/>
        <end position="25"/>
    </location>
</feature>
<dbReference type="GO" id="GO:0005886">
    <property type="term" value="C:plasma membrane"/>
    <property type="evidence" value="ECO:0007669"/>
    <property type="project" value="UniProtKB-SubCell"/>
</dbReference>
<comment type="subcellular location">
    <subcellularLocation>
        <location evidence="1">Cell membrane</location>
        <topology evidence="1">Multi-pass membrane protein</topology>
    </subcellularLocation>
</comment>
<sequence>MTYLYQLVAAALLTAGLVPVFMHLAPRWGLLDRPGGRHIHRKPVPRTGGIAMALGIGLTLAFLAPQGALVRGVLAGMAVLLIFGVADDRLELDYRIKLGGQAAAVALFLALSGLSLGNLGEILPGCTVGCKALDLPLTAFFLLAVINSVNLSDGLDGLASGLSLLVLASVVITGIARGHLTPLPLAMCTAGAVIGFLRYNSHPAVVFMGDAGSQILGFLLGATLLTFHRGQSPSNPAVILFFLGVPALDTLTVMIRRILEGRSPFHADRNHVHHMLLQKGLQHHQAVIAIYGLQLSFIAVGLLVQPLPAYVGAGLYLLAALSFPLVFFGFQRLPFDALLRQVNRRILLPMASSAAGPVTRARHALGRLVRLGMGVCLGAFLVACPLWVRPIPHQIGVTAAVFAALALLVRILRPSALEIFVKLGAYFCALYYVISLEFAFQVPLWGTEYVGLYHRLFQVMTLFTLAHRVLADGSARRITLDYLMAGVVLLLFFLPPSFLNTYRVHTIGWNLLIYFLCLETIWNNPARQEDMVAAPVVGSLALTAVLAFWPWIL</sequence>
<dbReference type="InterPro" id="IPR000715">
    <property type="entry name" value="Glycosyl_transferase_4"/>
</dbReference>
<evidence type="ECO:0000256" key="2">
    <source>
        <dbReference type="ARBA" id="ARBA00022475"/>
    </source>
</evidence>
<keyword evidence="10" id="KW-1185">Reference proteome</keyword>
<feature type="transmembrane region" description="Helical" evidence="8">
    <location>
        <begin position="158"/>
        <end position="176"/>
    </location>
</feature>
<dbReference type="GO" id="GO:0046872">
    <property type="term" value="F:metal ion binding"/>
    <property type="evidence" value="ECO:0007669"/>
    <property type="project" value="UniProtKB-KW"/>
</dbReference>
<dbReference type="PROSITE" id="PS01348">
    <property type="entry name" value="MRAY_2"/>
    <property type="match status" value="1"/>
</dbReference>
<feature type="transmembrane region" description="Helical" evidence="8">
    <location>
        <begin position="206"/>
        <end position="227"/>
    </location>
</feature>
<evidence type="ECO:0000256" key="8">
    <source>
        <dbReference type="SAM" id="Phobius"/>
    </source>
</evidence>
<dbReference type="CDD" id="cd06853">
    <property type="entry name" value="GT_WecA_like"/>
    <property type="match status" value="1"/>
</dbReference>
<dbReference type="InterPro" id="IPR018480">
    <property type="entry name" value="PNAcMuramoyl-5peptid_Trfase_CS"/>
</dbReference>
<feature type="transmembrane region" description="Helical" evidence="8">
    <location>
        <begin position="239"/>
        <end position="259"/>
    </location>
</feature>
<keyword evidence="3 9" id="KW-0808">Transferase</keyword>
<keyword evidence="4 8" id="KW-0812">Transmembrane</keyword>
<evidence type="ECO:0000256" key="5">
    <source>
        <dbReference type="ARBA" id="ARBA00022989"/>
    </source>
</evidence>
<dbReference type="OrthoDB" id="9783652at2"/>
<dbReference type="EMBL" id="FWXF01000018">
    <property type="protein sequence ID" value="SMC26725.1"/>
    <property type="molecule type" value="Genomic_DNA"/>
</dbReference>
<protein>
    <submittedName>
        <fullName evidence="9">UDP-GlcNAc:undecaprenyl-phosphate GlcNAc-1-phosphate transferase</fullName>
    </submittedName>
</protein>
<feature type="transmembrane region" description="Helical" evidence="8">
    <location>
        <begin position="507"/>
        <end position="525"/>
    </location>
</feature>
<dbReference type="PANTHER" id="PTHR22926:SF3">
    <property type="entry name" value="UNDECAPRENYL-PHOSPHATE ALPHA-N-ACETYLGLUCOSAMINYL 1-PHOSPHATE TRANSFERASE"/>
    <property type="match status" value="1"/>
</dbReference>
<gene>
    <name evidence="9" type="ORF">SAMN02746041_02734</name>
</gene>
<feature type="transmembrane region" description="Helical" evidence="8">
    <location>
        <begin position="368"/>
        <end position="388"/>
    </location>
</feature>
<evidence type="ECO:0000256" key="4">
    <source>
        <dbReference type="ARBA" id="ARBA00022692"/>
    </source>
</evidence>
<evidence type="ECO:0000313" key="9">
    <source>
        <dbReference type="EMBL" id="SMC26725.1"/>
    </source>
</evidence>
<feature type="binding site" evidence="7">
    <location>
        <position position="210"/>
    </location>
    <ligand>
        <name>Mg(2+)</name>
        <dbReference type="ChEBI" id="CHEBI:18420"/>
    </ligand>
</feature>
<feature type="transmembrane region" description="Helical" evidence="8">
    <location>
        <begin position="452"/>
        <end position="470"/>
    </location>
</feature>
<keyword evidence="5 8" id="KW-1133">Transmembrane helix</keyword>
<accession>A0A1W1XS99</accession>
<dbReference type="PANTHER" id="PTHR22926">
    <property type="entry name" value="PHOSPHO-N-ACETYLMURAMOYL-PENTAPEPTIDE-TRANSFERASE"/>
    <property type="match status" value="1"/>
</dbReference>
<dbReference type="RefSeq" id="WP_084058660.1">
    <property type="nucleotide sequence ID" value="NZ_FWXF01000018.1"/>
</dbReference>
<dbReference type="GO" id="GO:0044038">
    <property type="term" value="P:cell wall macromolecule biosynthetic process"/>
    <property type="evidence" value="ECO:0007669"/>
    <property type="project" value="TreeGrafter"/>
</dbReference>
<evidence type="ECO:0000256" key="7">
    <source>
        <dbReference type="PIRSR" id="PIRSR600715-1"/>
    </source>
</evidence>
<comment type="cofactor">
    <cofactor evidence="7">
        <name>Mg(2+)</name>
        <dbReference type="ChEBI" id="CHEBI:18420"/>
    </cofactor>
</comment>
<dbReference type="GO" id="GO:0016780">
    <property type="term" value="F:phosphotransferase activity, for other substituted phosphate groups"/>
    <property type="evidence" value="ECO:0007669"/>
    <property type="project" value="InterPro"/>
</dbReference>
<feature type="binding site" evidence="7">
    <location>
        <position position="150"/>
    </location>
    <ligand>
        <name>Mg(2+)</name>
        <dbReference type="ChEBI" id="CHEBI:18420"/>
    </ligand>
</feature>
<evidence type="ECO:0000256" key="3">
    <source>
        <dbReference type="ARBA" id="ARBA00022679"/>
    </source>
</evidence>
<feature type="transmembrane region" description="Helical" evidence="8">
    <location>
        <begin position="532"/>
        <end position="552"/>
    </location>
</feature>
<evidence type="ECO:0000256" key="1">
    <source>
        <dbReference type="ARBA" id="ARBA00004651"/>
    </source>
</evidence>
<feature type="transmembrane region" description="Helical" evidence="8">
    <location>
        <begin position="46"/>
        <end position="63"/>
    </location>
</feature>
<dbReference type="Proteomes" id="UP000192783">
    <property type="component" value="Unassembled WGS sequence"/>
</dbReference>
<keyword evidence="7" id="KW-0460">Magnesium</keyword>
<feature type="transmembrane region" description="Helical" evidence="8">
    <location>
        <begin position="286"/>
        <end position="304"/>
    </location>
</feature>
<feature type="transmembrane region" description="Helical" evidence="8">
    <location>
        <begin position="310"/>
        <end position="330"/>
    </location>
</feature>
<feature type="transmembrane region" description="Helical" evidence="8">
    <location>
        <begin position="394"/>
        <end position="412"/>
    </location>
</feature>
<dbReference type="GO" id="GO:0009103">
    <property type="term" value="P:lipopolysaccharide biosynthetic process"/>
    <property type="evidence" value="ECO:0007669"/>
    <property type="project" value="TreeGrafter"/>
</dbReference>
<dbReference type="AlphaFoldDB" id="A0A1W1XS99"/>
<evidence type="ECO:0000256" key="6">
    <source>
        <dbReference type="ARBA" id="ARBA00023136"/>
    </source>
</evidence>
<feature type="transmembrane region" description="Helical" evidence="8">
    <location>
        <begin position="482"/>
        <end position="501"/>
    </location>
</feature>
<name>A0A1W1XS99_9BACT</name>
<proteinExistence type="predicted"/>
<feature type="transmembrane region" description="Helical" evidence="8">
    <location>
        <begin position="69"/>
        <end position="86"/>
    </location>
</feature>
<keyword evidence="7" id="KW-0479">Metal-binding</keyword>